<proteinExistence type="predicted"/>
<evidence type="ECO:0000256" key="1">
    <source>
        <dbReference type="SAM" id="MobiDB-lite"/>
    </source>
</evidence>
<dbReference type="Proteomes" id="UP000216020">
    <property type="component" value="Unassembled WGS sequence"/>
</dbReference>
<dbReference type="SUPFAM" id="SSF56112">
    <property type="entry name" value="Protein kinase-like (PK-like)"/>
    <property type="match status" value="1"/>
</dbReference>
<dbReference type="AlphaFoldDB" id="A0A261SLB8"/>
<organism evidence="3 4">
    <name type="scientific">Bordetella genomosp. 10</name>
    <dbReference type="NCBI Taxonomy" id="1416804"/>
    <lineage>
        <taxon>Bacteria</taxon>
        <taxon>Pseudomonadati</taxon>
        <taxon>Pseudomonadota</taxon>
        <taxon>Betaproteobacteria</taxon>
        <taxon>Burkholderiales</taxon>
        <taxon>Alcaligenaceae</taxon>
        <taxon>Bordetella</taxon>
    </lineage>
</organism>
<feature type="compositionally biased region" description="Polar residues" evidence="1">
    <location>
        <begin position="369"/>
        <end position="379"/>
    </location>
</feature>
<dbReference type="Gene3D" id="3.30.200.20">
    <property type="entry name" value="Phosphorylase Kinase, domain 1"/>
    <property type="match status" value="1"/>
</dbReference>
<dbReference type="EMBL" id="NEVM01000001">
    <property type="protein sequence ID" value="OZI38206.1"/>
    <property type="molecule type" value="Genomic_DNA"/>
</dbReference>
<dbReference type="PANTHER" id="PTHR21310">
    <property type="entry name" value="AMINOGLYCOSIDE PHOSPHOTRANSFERASE-RELATED-RELATED"/>
    <property type="match status" value="1"/>
</dbReference>
<feature type="region of interest" description="Disordered" evidence="1">
    <location>
        <begin position="365"/>
        <end position="386"/>
    </location>
</feature>
<dbReference type="InterPro" id="IPR011009">
    <property type="entry name" value="Kinase-like_dom_sf"/>
</dbReference>
<keyword evidence="4" id="KW-1185">Reference proteome</keyword>
<dbReference type="InterPro" id="IPR051678">
    <property type="entry name" value="AGP_Transferase"/>
</dbReference>
<gene>
    <name evidence="3" type="ORF">CAL29_07705</name>
</gene>
<dbReference type="InterPro" id="IPR002575">
    <property type="entry name" value="Aminoglycoside_PTrfase"/>
</dbReference>
<dbReference type="Gene3D" id="3.90.1200.10">
    <property type="match status" value="1"/>
</dbReference>
<dbReference type="Pfam" id="PF01636">
    <property type="entry name" value="APH"/>
    <property type="match status" value="1"/>
</dbReference>
<dbReference type="RefSeq" id="WP_094852307.1">
    <property type="nucleotide sequence ID" value="NZ_NEVM01000001.1"/>
</dbReference>
<reference evidence="4" key="1">
    <citation type="submission" date="2017-05" db="EMBL/GenBank/DDBJ databases">
        <title>Complete and WGS of Bordetella genogroups.</title>
        <authorList>
            <person name="Spilker T."/>
            <person name="Lipuma J."/>
        </authorList>
    </citation>
    <scope>NUCLEOTIDE SEQUENCE [LARGE SCALE GENOMIC DNA]</scope>
    <source>
        <strain evidence="4">AU16122</strain>
    </source>
</reference>
<dbReference type="OrthoDB" id="3806873at2"/>
<feature type="domain" description="Aminoglycoside phosphotransferase" evidence="2">
    <location>
        <begin position="28"/>
        <end position="277"/>
    </location>
</feature>
<name>A0A261SLB8_9BORD</name>
<comment type="caution">
    <text evidence="3">The sequence shown here is derived from an EMBL/GenBank/DDBJ whole genome shotgun (WGS) entry which is preliminary data.</text>
</comment>
<evidence type="ECO:0000313" key="4">
    <source>
        <dbReference type="Proteomes" id="UP000216020"/>
    </source>
</evidence>
<evidence type="ECO:0000259" key="2">
    <source>
        <dbReference type="Pfam" id="PF01636"/>
    </source>
</evidence>
<evidence type="ECO:0000313" key="3">
    <source>
        <dbReference type="EMBL" id="OZI38206.1"/>
    </source>
</evidence>
<sequence>MVYAASPGSVNALEALLHANWGIRAARLRPLPSGHTNKTCLVELHGDMGQDAPLILRVSWPGKSAEQVQREARVLAALASASGLPAVPRLRTTLDGRPCLLVEDCWVHLFEHIPGRAGFPPEDSRHATMGETGHAAFGTARTAMTGDAMRALAGLHAAMAAIPAPAESPVAWLAQRHARVAARPMPALPDGLAAQYATVLSRAETCLGAVGQRIPEPVSWLHGDYHAGNLLFADDSGAGHVDASRVAGILDFDDAGVGSQWLEAAFALFALTREAAAEHAFVHDPAGWDSGLDVYVRHSVQRAVPHSGPDGHALAEYLRANRATLMTLFCIDQTLIHLEAAQRNLWQLGPGIGFLGCWNHLSNSPPPGTASSNMRTASTVAGRASP</sequence>
<protein>
    <recommendedName>
        <fullName evidence="2">Aminoglycoside phosphotransferase domain-containing protein</fullName>
    </recommendedName>
</protein>
<accession>A0A261SLB8</accession>